<protein>
    <submittedName>
        <fullName evidence="2">Uncharacterized protein</fullName>
    </submittedName>
</protein>
<dbReference type="GeneID" id="40314501"/>
<name>A0A3R7NTT8_9TRYP</name>
<comment type="caution">
    <text evidence="2">The sequence shown here is derived from an EMBL/GenBank/DDBJ whole genome shotgun (WGS) entry which is preliminary data.</text>
</comment>
<sequence>MLNCEERDVFIEALVRRKILLNTLQAAVQHGGASKRNSGMKCHAPSMATWEKEVECARWCETLASDPAMTPEEKHNVLVAKLRSMGRFDADSITDLEAWSPFFALAASLAMLSYGQFSSEHQVALVELAMTYTAKGAYARARKILKTLLLRGEKLDQKTALLHGELQRFLLLVEAKHFTHSDSITSTRLLPLCFSDHQKNCTVQYMKCLLEESEQRELSPLVLLYCYLGVIGAALVLWLKLKDKGQELRLKEDIIRKTSQATSQNELQALKEEAHRRFEQKHAINLKKETTRQFIDSILHRCEKFLQANRCADYAAVWTFSFAKLRWEREHGGPSLLRFAERFIACCRDAQLDPLLSTIFLNEANLALKGNETITSYACDLSGVKLPLMRDSFASYLLLPLLGVGEEVSLSPSS</sequence>
<organism evidence="2 3">
    <name type="scientific">Trypanosoma conorhini</name>
    <dbReference type="NCBI Taxonomy" id="83891"/>
    <lineage>
        <taxon>Eukaryota</taxon>
        <taxon>Discoba</taxon>
        <taxon>Euglenozoa</taxon>
        <taxon>Kinetoplastea</taxon>
        <taxon>Metakinetoplastina</taxon>
        <taxon>Trypanosomatida</taxon>
        <taxon>Trypanosomatidae</taxon>
        <taxon>Trypanosoma</taxon>
    </lineage>
</organism>
<proteinExistence type="predicted"/>
<keyword evidence="3" id="KW-1185">Reference proteome</keyword>
<keyword evidence="1" id="KW-1133">Transmembrane helix</keyword>
<dbReference type="RefSeq" id="XP_029232133.1">
    <property type="nucleotide sequence ID" value="XM_029367829.1"/>
</dbReference>
<evidence type="ECO:0000313" key="3">
    <source>
        <dbReference type="Proteomes" id="UP000284403"/>
    </source>
</evidence>
<dbReference type="AlphaFoldDB" id="A0A3R7NTT8"/>
<accession>A0A3R7NTT8</accession>
<gene>
    <name evidence="2" type="ORF">Tco025E_00890</name>
</gene>
<keyword evidence="1" id="KW-0812">Transmembrane</keyword>
<evidence type="ECO:0000313" key="2">
    <source>
        <dbReference type="EMBL" id="RNF26927.1"/>
    </source>
</evidence>
<feature type="transmembrane region" description="Helical" evidence="1">
    <location>
        <begin position="218"/>
        <end position="239"/>
    </location>
</feature>
<dbReference type="EMBL" id="MKKU01000023">
    <property type="protein sequence ID" value="RNF26927.1"/>
    <property type="molecule type" value="Genomic_DNA"/>
</dbReference>
<keyword evidence="1" id="KW-0472">Membrane</keyword>
<dbReference type="OrthoDB" id="248936at2759"/>
<evidence type="ECO:0000256" key="1">
    <source>
        <dbReference type="SAM" id="Phobius"/>
    </source>
</evidence>
<dbReference type="Proteomes" id="UP000284403">
    <property type="component" value="Unassembled WGS sequence"/>
</dbReference>
<reference evidence="2 3" key="1">
    <citation type="journal article" date="2018" name="BMC Genomics">
        <title>Genomic comparison of Trypanosoma conorhini and Trypanosoma rangeli to Trypanosoma cruzi strains of high and low virulence.</title>
        <authorList>
            <person name="Bradwell K.R."/>
            <person name="Koparde V.N."/>
            <person name="Matveyev A.V."/>
            <person name="Serrano M.G."/>
            <person name="Alves J.M."/>
            <person name="Parikh H."/>
            <person name="Huang B."/>
            <person name="Lee V."/>
            <person name="Espinosa-Alvarez O."/>
            <person name="Ortiz P.A."/>
            <person name="Costa-Martins A.G."/>
            <person name="Teixeira M.M."/>
            <person name="Buck G.A."/>
        </authorList>
    </citation>
    <scope>NUCLEOTIDE SEQUENCE [LARGE SCALE GENOMIC DNA]</scope>
    <source>
        <strain evidence="2 3">025E</strain>
    </source>
</reference>